<evidence type="ECO:0000256" key="5">
    <source>
        <dbReference type="ARBA" id="ARBA00023204"/>
    </source>
</evidence>
<comment type="subcellular location">
    <subcellularLocation>
        <location evidence="1">Nucleus</location>
    </subcellularLocation>
</comment>
<keyword evidence="4" id="KW-0498">Mitosis</keyword>
<dbReference type="STRING" id="3750.A0A498J626"/>
<dbReference type="PANTHER" id="PTHR12663">
    <property type="entry name" value="ANDROGEN INDUCED INHIBITOR OF PROLIFERATION AS3 / PDS5-RELATED"/>
    <property type="match status" value="1"/>
</dbReference>
<evidence type="ECO:0000313" key="9">
    <source>
        <dbReference type="EMBL" id="RXH90950.1"/>
    </source>
</evidence>
<dbReference type="SUPFAM" id="SSF48371">
    <property type="entry name" value="ARM repeat"/>
    <property type="match status" value="1"/>
</dbReference>
<evidence type="ECO:0000313" key="10">
    <source>
        <dbReference type="Proteomes" id="UP000290289"/>
    </source>
</evidence>
<evidence type="ECO:0000256" key="2">
    <source>
        <dbReference type="ARBA" id="ARBA00022618"/>
    </source>
</evidence>
<evidence type="ECO:0000256" key="8">
    <source>
        <dbReference type="SAM" id="MobiDB-lite"/>
    </source>
</evidence>
<feature type="region of interest" description="Disordered" evidence="8">
    <location>
        <begin position="29"/>
        <end position="55"/>
    </location>
</feature>
<evidence type="ECO:0000256" key="4">
    <source>
        <dbReference type="ARBA" id="ARBA00022776"/>
    </source>
</evidence>
<evidence type="ECO:0000256" key="3">
    <source>
        <dbReference type="ARBA" id="ARBA00022763"/>
    </source>
</evidence>
<gene>
    <name evidence="9" type="ORF">DVH24_006895</name>
</gene>
<dbReference type="InterPro" id="IPR016024">
    <property type="entry name" value="ARM-type_fold"/>
</dbReference>
<keyword evidence="7" id="KW-0131">Cell cycle</keyword>
<name>A0A498J626_MALDO</name>
<dbReference type="Proteomes" id="UP000290289">
    <property type="component" value="Chromosome 8"/>
</dbReference>
<dbReference type="GO" id="GO:0035825">
    <property type="term" value="P:homologous recombination"/>
    <property type="evidence" value="ECO:0007669"/>
    <property type="project" value="UniProtKB-ARBA"/>
</dbReference>
<keyword evidence="10" id="KW-1185">Reference proteome</keyword>
<evidence type="ECO:0000256" key="1">
    <source>
        <dbReference type="ARBA" id="ARBA00004123"/>
    </source>
</evidence>
<dbReference type="GO" id="GO:0005634">
    <property type="term" value="C:nucleus"/>
    <property type="evidence" value="ECO:0007669"/>
    <property type="project" value="UniProtKB-SubCell"/>
</dbReference>
<dbReference type="EMBL" id="RDQH01000334">
    <property type="protein sequence ID" value="RXH90950.1"/>
    <property type="molecule type" value="Genomic_DNA"/>
</dbReference>
<feature type="compositionally biased region" description="Polar residues" evidence="8">
    <location>
        <begin position="46"/>
        <end position="55"/>
    </location>
</feature>
<keyword evidence="3" id="KW-0227">DNA damage</keyword>
<dbReference type="GO" id="GO:0051301">
    <property type="term" value="P:cell division"/>
    <property type="evidence" value="ECO:0007669"/>
    <property type="project" value="UniProtKB-KW"/>
</dbReference>
<protein>
    <recommendedName>
        <fullName evidence="11">Sister chromatid cohesion protein</fullName>
    </recommendedName>
</protein>
<comment type="caution">
    <text evidence="9">The sequence shown here is derived from an EMBL/GenBank/DDBJ whole genome shotgun (WGS) entry which is preliminary data.</text>
</comment>
<dbReference type="CDD" id="cd19953">
    <property type="entry name" value="PDS5"/>
    <property type="match status" value="1"/>
</dbReference>
<dbReference type="GO" id="GO:0007064">
    <property type="term" value="P:mitotic sister chromatid cohesion"/>
    <property type="evidence" value="ECO:0007669"/>
    <property type="project" value="InterPro"/>
</dbReference>
<dbReference type="InterPro" id="IPR039776">
    <property type="entry name" value="Pds5"/>
</dbReference>
<keyword evidence="5" id="KW-0234">DNA repair</keyword>
<keyword evidence="2" id="KW-0132">Cell division</keyword>
<dbReference type="GO" id="GO:0006281">
    <property type="term" value="P:DNA repair"/>
    <property type="evidence" value="ECO:0007669"/>
    <property type="project" value="UniProtKB-KW"/>
</dbReference>
<dbReference type="Pfam" id="PF20168">
    <property type="entry name" value="PDS5"/>
    <property type="match status" value="2"/>
</dbReference>
<evidence type="ECO:0008006" key="11">
    <source>
        <dbReference type="Google" id="ProtNLM"/>
    </source>
</evidence>
<sequence length="773" mass="87404">MSVRCTTAKTPVSELGFLSDSLAQWLSPRCSSSPKSAPTSAAKPAQTRTPSSNRSDLYNSMFKLELRQAASALSQLEQASSAEASRKLEPLREAIVHSLLQHKDVRLLVAICVTEMFRAMAPNLLSPTNIMFVELDDMESPLFSRRAKIVETVARCKCCVIMLDINCNDLVLEMFNIFFSVVRQHHQQSLINDILSIMVHILNEEASQPLLNVVLQNLVKELKASNADCASSQLSVSVIQTCADKLESFVCGVLTSYILDGDADGSELREFYHYIIFKFFGCAPQMLLAVIPNLTQELLTDQVDVQLKAVNLIGKLFTLPDHHSAQRYHDQSLWGRITRTALESRLLDFDDRVRTQAVVVACDLAMSNMICFPPKIISQTTERLRDKKIPIRKKALQKLMEVYRDYCNKCFEGNMTISDHFEQIPCKILMLCFDKDCMDFRSQNMELVLAEDLFPAVLSVEEITRHWIHLFSLFTPLHMKALNSILFQKQRLQNEMRTYLANRKKEKVQYLKLALAKDDFYIPTEMVLYGNNSEEMQNRYKFQFPKMAVAFADPSRVEECFGKLNQMKDNNIFNSLALLLDAVQFKDAQTSRVSIDKFLNMIGGIHQNFEFLQTLASKCSYNIFSAEHVRCILDDLSSNSPGKRHLEAASVRLLLVRSNNQLFPTLLRGSQVQFQKLLNESDPINDKLIEVLAKAGSHISVKLSEIHHFMEMACLEGTRVQSKYAVSAIAALIDNSKQFIFQNLCKCFKTLPEVRLGGLVGGAGVITPLPNGN</sequence>
<dbReference type="AlphaFoldDB" id="A0A498J626"/>
<reference evidence="9 10" key="1">
    <citation type="submission" date="2018-10" db="EMBL/GenBank/DDBJ databases">
        <title>A high-quality apple genome assembly.</title>
        <authorList>
            <person name="Hu J."/>
        </authorList>
    </citation>
    <scope>NUCLEOTIDE SEQUENCE [LARGE SCALE GENOMIC DNA]</scope>
    <source>
        <strain evidence="10">cv. HFTH1</strain>
        <tissue evidence="9">Young leaf</tissue>
    </source>
</reference>
<dbReference type="GO" id="GO:0000785">
    <property type="term" value="C:chromatin"/>
    <property type="evidence" value="ECO:0007669"/>
    <property type="project" value="TreeGrafter"/>
</dbReference>
<proteinExistence type="predicted"/>
<evidence type="ECO:0000256" key="6">
    <source>
        <dbReference type="ARBA" id="ARBA00023242"/>
    </source>
</evidence>
<accession>A0A498J626</accession>
<keyword evidence="6" id="KW-0539">Nucleus</keyword>
<organism evidence="9 10">
    <name type="scientific">Malus domestica</name>
    <name type="common">Apple</name>
    <name type="synonym">Pyrus malus</name>
    <dbReference type="NCBI Taxonomy" id="3750"/>
    <lineage>
        <taxon>Eukaryota</taxon>
        <taxon>Viridiplantae</taxon>
        <taxon>Streptophyta</taxon>
        <taxon>Embryophyta</taxon>
        <taxon>Tracheophyta</taxon>
        <taxon>Spermatophyta</taxon>
        <taxon>Magnoliopsida</taxon>
        <taxon>eudicotyledons</taxon>
        <taxon>Gunneridae</taxon>
        <taxon>Pentapetalae</taxon>
        <taxon>rosids</taxon>
        <taxon>fabids</taxon>
        <taxon>Rosales</taxon>
        <taxon>Rosaceae</taxon>
        <taxon>Amygdaloideae</taxon>
        <taxon>Maleae</taxon>
        <taxon>Malus</taxon>
    </lineage>
</organism>
<evidence type="ECO:0000256" key="7">
    <source>
        <dbReference type="ARBA" id="ARBA00023306"/>
    </source>
</evidence>
<dbReference type="PANTHER" id="PTHR12663:SF50">
    <property type="entry name" value="SISTER CHROMATID COHESION PROTEIN PDS5 HOMOLOG B"/>
    <property type="match status" value="1"/>
</dbReference>
<feature type="compositionally biased region" description="Low complexity" evidence="8">
    <location>
        <begin position="31"/>
        <end position="45"/>
    </location>
</feature>